<dbReference type="InterPro" id="IPR051678">
    <property type="entry name" value="AGP_Transferase"/>
</dbReference>
<keyword evidence="3" id="KW-1185">Reference proteome</keyword>
<organism evidence="2 3">
    <name type="scientific">Streptosporangium sandarakinum</name>
    <dbReference type="NCBI Taxonomy" id="1260955"/>
    <lineage>
        <taxon>Bacteria</taxon>
        <taxon>Bacillati</taxon>
        <taxon>Actinomycetota</taxon>
        <taxon>Actinomycetes</taxon>
        <taxon>Streptosporangiales</taxon>
        <taxon>Streptosporangiaceae</taxon>
        <taxon>Streptosporangium</taxon>
    </lineage>
</organism>
<evidence type="ECO:0000313" key="2">
    <source>
        <dbReference type="EMBL" id="NYF38312.1"/>
    </source>
</evidence>
<gene>
    <name evidence="2" type="ORF">HDA43_000471</name>
</gene>
<keyword evidence="2" id="KW-0418">Kinase</keyword>
<dbReference type="GO" id="GO:0008904">
    <property type="term" value="F:hygromycin-B 7''-O-phosphotransferase activity"/>
    <property type="evidence" value="ECO:0007669"/>
    <property type="project" value="UniProtKB-EC"/>
</dbReference>
<dbReference type="Gene3D" id="3.90.1200.10">
    <property type="match status" value="1"/>
</dbReference>
<dbReference type="EC" id="2.7.1.119" evidence="2"/>
<name>A0A852UN05_9ACTN</name>
<reference evidence="2 3" key="1">
    <citation type="submission" date="2020-07" db="EMBL/GenBank/DDBJ databases">
        <title>Sequencing the genomes of 1000 actinobacteria strains.</title>
        <authorList>
            <person name="Klenk H.-P."/>
        </authorList>
    </citation>
    <scope>NUCLEOTIDE SEQUENCE [LARGE SCALE GENOMIC DNA]</scope>
    <source>
        <strain evidence="2 3">DSM 45763</strain>
    </source>
</reference>
<dbReference type="AlphaFoldDB" id="A0A852UN05"/>
<evidence type="ECO:0000313" key="3">
    <source>
        <dbReference type="Proteomes" id="UP000576393"/>
    </source>
</evidence>
<evidence type="ECO:0000259" key="1">
    <source>
        <dbReference type="Pfam" id="PF01636"/>
    </source>
</evidence>
<dbReference type="Pfam" id="PF01636">
    <property type="entry name" value="APH"/>
    <property type="match status" value="1"/>
</dbReference>
<feature type="domain" description="Aminoglycoside phosphotransferase" evidence="1">
    <location>
        <begin position="36"/>
        <end position="262"/>
    </location>
</feature>
<dbReference type="PANTHER" id="PTHR21310:SF15">
    <property type="entry name" value="AMINOGLYCOSIDE PHOSPHOTRANSFERASE DOMAIN-CONTAINING PROTEIN"/>
    <property type="match status" value="1"/>
</dbReference>
<dbReference type="CDD" id="cd05120">
    <property type="entry name" value="APH_ChoK_like"/>
    <property type="match status" value="1"/>
</dbReference>
<proteinExistence type="predicted"/>
<keyword evidence="2" id="KW-0808">Transferase</keyword>
<comment type="caution">
    <text evidence="2">The sequence shown here is derived from an EMBL/GenBank/DDBJ whole genome shotgun (WGS) entry which is preliminary data.</text>
</comment>
<dbReference type="SUPFAM" id="SSF56112">
    <property type="entry name" value="Protein kinase-like (PK-like)"/>
    <property type="match status" value="1"/>
</dbReference>
<accession>A0A852UN05</accession>
<dbReference type="RefSeq" id="WP_179818080.1">
    <property type="nucleotide sequence ID" value="NZ_JACCCO010000001.1"/>
</dbReference>
<dbReference type="InterPro" id="IPR002575">
    <property type="entry name" value="Aminoglycoside_PTrfase"/>
</dbReference>
<dbReference type="InterPro" id="IPR011009">
    <property type="entry name" value="Kinase-like_dom_sf"/>
</dbReference>
<protein>
    <submittedName>
        <fullName evidence="2">Hygromycin-B 7''-O-kinase</fullName>
        <ecNumber evidence="2">2.7.1.119</ecNumber>
    </submittedName>
</protein>
<dbReference type="PIRSF" id="PIRSF000707">
    <property type="entry name" value="Hygromycin-B_kinase"/>
    <property type="match status" value="1"/>
</dbReference>
<dbReference type="InterPro" id="IPR016259">
    <property type="entry name" value="Hygromycin-B_Kinase"/>
</dbReference>
<dbReference type="EMBL" id="JACCCO010000001">
    <property type="protein sequence ID" value="NYF38312.1"/>
    <property type="molecule type" value="Genomic_DNA"/>
</dbReference>
<dbReference type="Proteomes" id="UP000576393">
    <property type="component" value="Unassembled WGS sequence"/>
</dbReference>
<dbReference type="PANTHER" id="PTHR21310">
    <property type="entry name" value="AMINOGLYCOSIDE PHOSPHOTRANSFERASE-RELATED-RELATED"/>
    <property type="match status" value="1"/>
</dbReference>
<sequence length="320" mass="35924">MLPKADTEERYDTIDDAELLVGVLALVEHLGLTGEVTAFDGGSLPVYAVGGDLVVKLYPPFRRRASAVERDVLRALAGRLPIPTPGVRDAGEFHGWDYVLMDRLHGTDLKRAWPGIPRRERERLAVRFGRALAEMHAVAPPEVLGPPDWTAFCAERAEATVEENRAGGLDRMWLERIPEFLESVDLDPGEPVLLHTEFMDAHLLLREEAGAWRPSGLFDFEPAMRGAREYDLVAVGIFLTRGDRVLMRAFLDGYGYPEERRAALPRKVMAYALLHVYSHLPWYFREVPAPGATTFDELADRWFGVGRSHDQSPSGDHDRT</sequence>